<organism evidence="1 2">
    <name type="scientific">Lentinula aciculospora</name>
    <dbReference type="NCBI Taxonomy" id="153920"/>
    <lineage>
        <taxon>Eukaryota</taxon>
        <taxon>Fungi</taxon>
        <taxon>Dikarya</taxon>
        <taxon>Basidiomycota</taxon>
        <taxon>Agaricomycotina</taxon>
        <taxon>Agaricomycetes</taxon>
        <taxon>Agaricomycetidae</taxon>
        <taxon>Agaricales</taxon>
        <taxon>Marasmiineae</taxon>
        <taxon>Omphalotaceae</taxon>
        <taxon>Lentinula</taxon>
    </lineage>
</organism>
<gene>
    <name evidence="1" type="ORF">J3R30DRAFT_3699496</name>
</gene>
<dbReference type="PANTHER" id="PTHR43792:SF16">
    <property type="entry name" value="N-ACETYLTRANSFERASE DOMAIN-CONTAINING PROTEIN"/>
    <property type="match status" value="1"/>
</dbReference>
<sequence length="159" mass="18625">MFETNNLRIRAVRDADFERLHDLWNELRVQKTLSPSYVVPLGIKFEETLRAWVSDSLFFCIIETKHDSDWIGFVNLFDVDKKNRDATLAVAQHSKFWVKVMPQMFYASSLVMPAIKVYKKIGFVEEGIRRKANWSGGEWEDIIFMAILDEEWAASTEDK</sequence>
<dbReference type="InterPro" id="IPR051531">
    <property type="entry name" value="N-acetyltransferase"/>
</dbReference>
<accession>A0A9W9DR16</accession>
<evidence type="ECO:0000313" key="2">
    <source>
        <dbReference type="Proteomes" id="UP001150266"/>
    </source>
</evidence>
<dbReference type="EMBL" id="JAOTPV010000005">
    <property type="protein sequence ID" value="KAJ4482168.1"/>
    <property type="molecule type" value="Genomic_DNA"/>
</dbReference>
<dbReference type="PANTHER" id="PTHR43792">
    <property type="entry name" value="GNAT FAMILY, PUTATIVE (AFU_ORTHOLOGUE AFUA_3G00765)-RELATED-RELATED"/>
    <property type="match status" value="1"/>
</dbReference>
<proteinExistence type="predicted"/>
<dbReference type="Proteomes" id="UP001150266">
    <property type="component" value="Unassembled WGS sequence"/>
</dbReference>
<protein>
    <submittedName>
        <fullName evidence="1">Acyl-CoA N-acyltransferase</fullName>
    </submittedName>
</protein>
<dbReference type="OrthoDB" id="630895at2759"/>
<comment type="caution">
    <text evidence="1">The sequence shown here is derived from an EMBL/GenBank/DDBJ whole genome shotgun (WGS) entry which is preliminary data.</text>
</comment>
<name>A0A9W9DR16_9AGAR</name>
<keyword evidence="2" id="KW-1185">Reference proteome</keyword>
<dbReference type="SUPFAM" id="SSF55729">
    <property type="entry name" value="Acyl-CoA N-acyltransferases (Nat)"/>
    <property type="match status" value="1"/>
</dbReference>
<evidence type="ECO:0000313" key="1">
    <source>
        <dbReference type="EMBL" id="KAJ4482168.1"/>
    </source>
</evidence>
<reference evidence="1" key="1">
    <citation type="submission" date="2022-08" db="EMBL/GenBank/DDBJ databases">
        <title>A Global Phylogenomic Analysis of the Shiitake Genus Lentinula.</title>
        <authorList>
            <consortium name="DOE Joint Genome Institute"/>
            <person name="Sierra-Patev S."/>
            <person name="Min B."/>
            <person name="Naranjo-Ortiz M."/>
            <person name="Looney B."/>
            <person name="Konkel Z."/>
            <person name="Slot J.C."/>
            <person name="Sakamoto Y."/>
            <person name="Steenwyk J.L."/>
            <person name="Rokas A."/>
            <person name="Carro J."/>
            <person name="Camarero S."/>
            <person name="Ferreira P."/>
            <person name="Molpeceres G."/>
            <person name="Ruiz-Duenas F.J."/>
            <person name="Serrano A."/>
            <person name="Henrissat B."/>
            <person name="Drula E."/>
            <person name="Hughes K.W."/>
            <person name="Mata J.L."/>
            <person name="Ishikawa N.K."/>
            <person name="Vargas-Isla R."/>
            <person name="Ushijima S."/>
            <person name="Smith C.A."/>
            <person name="Ahrendt S."/>
            <person name="Andreopoulos W."/>
            <person name="He G."/>
            <person name="Labutti K."/>
            <person name="Lipzen A."/>
            <person name="Ng V."/>
            <person name="Riley R."/>
            <person name="Sandor L."/>
            <person name="Barry K."/>
            <person name="Martinez A.T."/>
            <person name="Xiao Y."/>
            <person name="Gibbons J.G."/>
            <person name="Terashima K."/>
            <person name="Grigoriev I.V."/>
            <person name="Hibbett D.S."/>
        </authorList>
    </citation>
    <scope>NUCLEOTIDE SEQUENCE</scope>
    <source>
        <strain evidence="1">JLM2183</strain>
    </source>
</reference>
<dbReference type="Gene3D" id="3.40.630.30">
    <property type="match status" value="2"/>
</dbReference>
<dbReference type="AlphaFoldDB" id="A0A9W9DR16"/>
<dbReference type="InterPro" id="IPR016181">
    <property type="entry name" value="Acyl_CoA_acyltransferase"/>
</dbReference>